<gene>
    <name evidence="1" type="ORF">OPT61_g5347</name>
</gene>
<proteinExistence type="predicted"/>
<sequence>MHPVLYLVAEFTLTIFVIGFTAPQSLIRHAGLLLIVYWVYQCIPLCMEYMVRTPWAALVGGYAVTWGYHYLDVALLNRWSFEQRAPTSGLVKPSEENQKAEENNKANGVSKTQGQSFYDRFCFGFKITASSRFVGTPYQARNTPKVVATERKHFLLRELVIIIVSYSVLDLIQSQNDPEIANKFLTVDKVPFFSRWGQVSAEELVIRSFTVLAAAIGLNCVQGGVYHICALLAVSSKLSYPQDWPPFYGSFHEAYTLRKFWNIFWHQTNARKFSSIAHYVVHRILRLPRGTVTSRYLRILAAFFASGFLHLLDDFAAGVSFKDSGALHMFAAQALGMIFEDVVQQIYSKLSPQARLPARVEATIGYLWTALFLIWSIPAYMYPMMWRGNLGLNDSTIPYSLFDSAERMKGIGALGAAALIAGAGILID</sequence>
<reference evidence="1" key="1">
    <citation type="submission" date="2022-11" db="EMBL/GenBank/DDBJ databases">
        <title>Genome Sequence of Boeremia exigua.</title>
        <authorList>
            <person name="Buettner E."/>
        </authorList>
    </citation>
    <scope>NUCLEOTIDE SEQUENCE</scope>
    <source>
        <strain evidence="1">CU02</strain>
    </source>
</reference>
<name>A0ACC2IAR8_9PLEO</name>
<evidence type="ECO:0000313" key="1">
    <source>
        <dbReference type="EMBL" id="KAJ8112236.1"/>
    </source>
</evidence>
<comment type="caution">
    <text evidence="1">The sequence shown here is derived from an EMBL/GenBank/DDBJ whole genome shotgun (WGS) entry which is preliminary data.</text>
</comment>
<evidence type="ECO:0000313" key="2">
    <source>
        <dbReference type="Proteomes" id="UP001153331"/>
    </source>
</evidence>
<protein>
    <submittedName>
        <fullName evidence="1">Uncharacterized protein</fullName>
    </submittedName>
</protein>
<dbReference type="EMBL" id="JAPHNI010000340">
    <property type="protein sequence ID" value="KAJ8112236.1"/>
    <property type="molecule type" value="Genomic_DNA"/>
</dbReference>
<keyword evidence="2" id="KW-1185">Reference proteome</keyword>
<dbReference type="Proteomes" id="UP001153331">
    <property type="component" value="Unassembled WGS sequence"/>
</dbReference>
<accession>A0ACC2IAR8</accession>
<organism evidence="1 2">
    <name type="scientific">Boeremia exigua</name>
    <dbReference type="NCBI Taxonomy" id="749465"/>
    <lineage>
        <taxon>Eukaryota</taxon>
        <taxon>Fungi</taxon>
        <taxon>Dikarya</taxon>
        <taxon>Ascomycota</taxon>
        <taxon>Pezizomycotina</taxon>
        <taxon>Dothideomycetes</taxon>
        <taxon>Pleosporomycetidae</taxon>
        <taxon>Pleosporales</taxon>
        <taxon>Pleosporineae</taxon>
        <taxon>Didymellaceae</taxon>
        <taxon>Boeremia</taxon>
    </lineage>
</organism>